<dbReference type="InterPro" id="IPR044256">
    <property type="entry name" value="HCF244-like"/>
</dbReference>
<dbReference type="CDD" id="cd05243">
    <property type="entry name" value="SDR_a5"/>
    <property type="match status" value="1"/>
</dbReference>
<sequence length="322" mass="37060">MTLLIIGSTGTLGRQVVRKALNEGFQVKCLVRNFRKAAFLKEWGAELIYGDLVIPETIPLALLDATAIIDCSTGRSQDNSYNELIDLNSKYILIESAIKSNIKRFIFFSIINSASYNNIKVMTLKNMVESRLKKSKLSFTVFYLPGFFQGLIGQYALPILDKQSVWVTSEESKVSYISTQDIASIAIKSLSIKQFQNRSLDIGGLGYWQSRDIIELCERVSGRRADTKKVPVYLLTLIQIFVRLFKWTRNIEERLAFTQLLSKNYCANVNMKEILYILRINQNQIESLEAYLQEYFNRVMKKVKELNYQNLTNNDSTKKIEF</sequence>
<comment type="subcellular location">
    <subcellularLocation>
        <location evidence="1">Plastid</location>
    </subcellularLocation>
</comment>
<keyword evidence="3 6" id="KW-0934">Plastid</keyword>
<protein>
    <recommendedName>
        <fullName evidence="5">NmrA-like domain-containing protein</fullName>
    </recommendedName>
</protein>
<evidence type="ECO:0000256" key="2">
    <source>
        <dbReference type="ARBA" id="ARBA00022531"/>
    </source>
</evidence>
<proteinExistence type="predicted"/>
<keyword evidence="6" id="KW-0150">Chloroplast</keyword>
<keyword evidence="4" id="KW-0604">Photosystem II</keyword>
<geneLocation type="chloroplast" evidence="6"/>
<dbReference type="InterPro" id="IPR036291">
    <property type="entry name" value="NAD(P)-bd_dom_sf"/>
</dbReference>
<organism evidence="6">
    <name type="scientific">Polysiphonia sertularioides</name>
    <dbReference type="NCBI Taxonomy" id="945028"/>
    <lineage>
        <taxon>Eukaryota</taxon>
        <taxon>Rhodophyta</taxon>
        <taxon>Florideophyceae</taxon>
        <taxon>Rhodymeniophycidae</taxon>
        <taxon>Ceramiales</taxon>
        <taxon>Rhodomelaceae</taxon>
        <taxon>Polysiphonioideae</taxon>
        <taxon>Polysiphonia</taxon>
    </lineage>
</organism>
<keyword evidence="2" id="KW-0602">Photosynthesis</keyword>
<gene>
    <name evidence="6" type="primary">ycf39</name>
</gene>
<accession>A0A1Z1MGS1</accession>
<dbReference type="GO" id="GO:0015979">
    <property type="term" value="P:photosynthesis"/>
    <property type="evidence" value="ECO:0007669"/>
    <property type="project" value="UniProtKB-KW"/>
</dbReference>
<reference evidence="6" key="1">
    <citation type="journal article" date="2017" name="J. Phycol.">
        <title>Analysis of chloroplast genomes and a supermatrix inform reclassification of the Rhodomelaceae (Rhodophyta).</title>
        <authorList>
            <person name="Diaz-Tapia P."/>
            <person name="Maggs C.A."/>
            <person name="West J.A."/>
            <person name="Verbruggen H."/>
        </authorList>
    </citation>
    <scope>NUCLEOTIDE SEQUENCE</scope>
    <source>
        <strain evidence="6">PD0001</strain>
    </source>
</reference>
<dbReference type="GO" id="GO:0009536">
    <property type="term" value="C:plastid"/>
    <property type="evidence" value="ECO:0007669"/>
    <property type="project" value="UniProtKB-SubCell"/>
</dbReference>
<dbReference type="SUPFAM" id="SSF51735">
    <property type="entry name" value="NAD(P)-binding Rossmann-fold domains"/>
    <property type="match status" value="1"/>
</dbReference>
<evidence type="ECO:0000256" key="3">
    <source>
        <dbReference type="ARBA" id="ARBA00022640"/>
    </source>
</evidence>
<evidence type="ECO:0000313" key="6">
    <source>
        <dbReference type="EMBL" id="ARW64961.1"/>
    </source>
</evidence>
<dbReference type="AlphaFoldDB" id="A0A1Z1MGS1"/>
<dbReference type="GO" id="GO:0009523">
    <property type="term" value="C:photosystem II"/>
    <property type="evidence" value="ECO:0007669"/>
    <property type="project" value="UniProtKB-KW"/>
</dbReference>
<evidence type="ECO:0000256" key="1">
    <source>
        <dbReference type="ARBA" id="ARBA00004474"/>
    </source>
</evidence>
<dbReference type="PANTHER" id="PTHR47128">
    <property type="match status" value="1"/>
</dbReference>
<feature type="domain" description="NmrA-like" evidence="5">
    <location>
        <begin position="2"/>
        <end position="247"/>
    </location>
</feature>
<dbReference type="PANTHER" id="PTHR47128:SF2">
    <property type="entry name" value="PROTEIN HIGH CHLOROPHYLL FLUORESCENCE PHENOTYPE 244, CHLOROPLASTIC"/>
    <property type="match status" value="1"/>
</dbReference>
<name>A0A1Z1MGS1_9FLOR</name>
<dbReference type="InterPro" id="IPR008030">
    <property type="entry name" value="NmrA-like"/>
</dbReference>
<dbReference type="Pfam" id="PF05368">
    <property type="entry name" value="NmrA"/>
    <property type="match status" value="1"/>
</dbReference>
<evidence type="ECO:0000259" key="5">
    <source>
        <dbReference type="Pfam" id="PF05368"/>
    </source>
</evidence>
<dbReference type="Gene3D" id="3.40.50.720">
    <property type="entry name" value="NAD(P)-binding Rossmann-like Domain"/>
    <property type="match status" value="1"/>
</dbReference>
<dbReference type="EMBL" id="MF101435">
    <property type="protein sequence ID" value="ARW64961.1"/>
    <property type="molecule type" value="Genomic_DNA"/>
</dbReference>
<evidence type="ECO:0000256" key="4">
    <source>
        <dbReference type="ARBA" id="ARBA00023276"/>
    </source>
</evidence>